<dbReference type="GO" id="GO:0008781">
    <property type="term" value="F:N-acylneuraminate cytidylyltransferase activity"/>
    <property type="evidence" value="ECO:0007669"/>
    <property type="project" value="TreeGrafter"/>
</dbReference>
<evidence type="ECO:0000313" key="9">
    <source>
        <dbReference type="Proteomes" id="UP000288227"/>
    </source>
</evidence>
<dbReference type="AlphaFoldDB" id="A0A401U6S4"/>
<keyword evidence="4 7" id="KW-0479">Metal-binding</keyword>
<name>A0A401U6S4_9BACT</name>
<dbReference type="SUPFAM" id="SSF56784">
    <property type="entry name" value="HAD-like"/>
    <property type="match status" value="1"/>
</dbReference>
<proteinExistence type="inferred from homology"/>
<organism evidence="8 9">
    <name type="scientific">Chryseotalea sanaruensis</name>
    <dbReference type="NCBI Taxonomy" id="2482724"/>
    <lineage>
        <taxon>Bacteria</taxon>
        <taxon>Pseudomonadati</taxon>
        <taxon>Bacteroidota</taxon>
        <taxon>Cytophagia</taxon>
        <taxon>Cytophagales</taxon>
        <taxon>Chryseotaleaceae</taxon>
        <taxon>Chryseotalea</taxon>
    </lineage>
</organism>
<dbReference type="PANTHER" id="PTHR21485:SF3">
    <property type="entry name" value="N-ACYLNEURAMINATE CYTIDYLYLTRANSFERASE"/>
    <property type="match status" value="1"/>
</dbReference>
<reference evidence="8 9" key="1">
    <citation type="submission" date="2018-11" db="EMBL/GenBank/DDBJ databases">
        <title>Chryseotalea sanarue gen. nov., sp., nov., a member of the family Cytophagaceae, isolated from a brackish lake in Hamamatsu Japan.</title>
        <authorList>
            <person name="Maejima Y."/>
            <person name="Iino T."/>
            <person name="Muraguchi Y."/>
            <person name="Fukuda K."/>
            <person name="Ohkuma M."/>
            <person name="Moriuchi R."/>
            <person name="Dohra H."/>
            <person name="Kimbara K."/>
            <person name="Shintani M."/>
        </authorList>
    </citation>
    <scope>NUCLEOTIDE SEQUENCE [LARGE SCALE GENOMIC DNA]</scope>
    <source>
        <strain evidence="8 9">Ys</strain>
    </source>
</reference>
<dbReference type="InterPro" id="IPR036412">
    <property type="entry name" value="HAD-like_sf"/>
</dbReference>
<dbReference type="EMBL" id="BHXQ01000001">
    <property type="protein sequence ID" value="GCC50628.1"/>
    <property type="molecule type" value="Genomic_DNA"/>
</dbReference>
<dbReference type="InterPro" id="IPR006549">
    <property type="entry name" value="HAD-SF_hydro_IIIA"/>
</dbReference>
<dbReference type="NCBIfam" id="TIGR01670">
    <property type="entry name" value="KdsC-phosphatas"/>
    <property type="match status" value="1"/>
</dbReference>
<dbReference type="PIRSF" id="PIRSF006118">
    <property type="entry name" value="KDO8-P_Ptase"/>
    <property type="match status" value="1"/>
</dbReference>
<dbReference type="Gene3D" id="3.40.50.1000">
    <property type="entry name" value="HAD superfamily/HAD-like"/>
    <property type="match status" value="1"/>
</dbReference>
<dbReference type="SFLD" id="SFLDG01136">
    <property type="entry name" value="C1.6:_Phosphoserine_Phosphatas"/>
    <property type="match status" value="1"/>
</dbReference>
<comment type="cofactor">
    <cofactor evidence="1 7">
        <name>Mg(2+)</name>
        <dbReference type="ChEBI" id="CHEBI:18420"/>
    </cofactor>
</comment>
<dbReference type="SFLD" id="SFLDS00003">
    <property type="entry name" value="Haloacid_Dehalogenase"/>
    <property type="match status" value="1"/>
</dbReference>
<dbReference type="NCBIfam" id="TIGR01662">
    <property type="entry name" value="HAD-SF-IIIA"/>
    <property type="match status" value="1"/>
</dbReference>
<gene>
    <name evidence="8" type="ORF">SanaruYs_08430</name>
</gene>
<dbReference type="Pfam" id="PF08282">
    <property type="entry name" value="Hydrolase_3"/>
    <property type="match status" value="1"/>
</dbReference>
<dbReference type="Proteomes" id="UP000288227">
    <property type="component" value="Unassembled WGS sequence"/>
</dbReference>
<accession>A0A401U6S4</accession>
<dbReference type="RefSeq" id="WP_127121243.1">
    <property type="nucleotide sequence ID" value="NZ_BHXQ01000001.1"/>
</dbReference>
<keyword evidence="5" id="KW-0378">Hydrolase</keyword>
<dbReference type="InterPro" id="IPR010023">
    <property type="entry name" value="KdsC_fam"/>
</dbReference>
<dbReference type="OrthoDB" id="9805604at2"/>
<evidence type="ECO:0000256" key="7">
    <source>
        <dbReference type="PIRSR" id="PIRSR006118-2"/>
    </source>
</evidence>
<keyword evidence="6 7" id="KW-0460">Magnesium</keyword>
<comment type="subunit">
    <text evidence="3">Homotetramer.</text>
</comment>
<evidence type="ECO:0000256" key="1">
    <source>
        <dbReference type="ARBA" id="ARBA00001946"/>
    </source>
</evidence>
<evidence type="ECO:0000256" key="4">
    <source>
        <dbReference type="ARBA" id="ARBA00022723"/>
    </source>
</evidence>
<feature type="binding site" evidence="7">
    <location>
        <position position="25"/>
    </location>
    <ligand>
        <name>Mg(2+)</name>
        <dbReference type="ChEBI" id="CHEBI:18420"/>
    </ligand>
</feature>
<dbReference type="InterPro" id="IPR050793">
    <property type="entry name" value="CMP-NeuNAc_synthase"/>
</dbReference>
<evidence type="ECO:0000256" key="5">
    <source>
        <dbReference type="ARBA" id="ARBA00022801"/>
    </source>
</evidence>
<dbReference type="GO" id="GO:0046872">
    <property type="term" value="F:metal ion binding"/>
    <property type="evidence" value="ECO:0007669"/>
    <property type="project" value="UniProtKB-KW"/>
</dbReference>
<dbReference type="FunFam" id="3.40.50.1000:FF:000029">
    <property type="entry name" value="3-deoxy-D-manno-octulosonate 8-phosphate phosphatase KdsC"/>
    <property type="match status" value="1"/>
</dbReference>
<dbReference type="SFLD" id="SFLDG01138">
    <property type="entry name" value="C1.6.2:_Deoxy-d-mannose-octulo"/>
    <property type="match status" value="1"/>
</dbReference>
<dbReference type="InterPro" id="IPR023214">
    <property type="entry name" value="HAD_sf"/>
</dbReference>
<protein>
    <submittedName>
        <fullName evidence="8">3-deoxy-manno-octulosonate-8-phosphatase</fullName>
    </submittedName>
</protein>
<sequence>MKKILAQYTKEQVKKAAQIKAIFFDVDGVLTDGKIIYDANGKEIKNFNVKDGQIISHLRKAGILVGAISGRDSVVTANRAAELKFDFCHQGIVDKGAVVEKLAAHHKLKAKEMAYVGDDIIDLVAFKLVGLAVCPADAFDYIKDKVDLISKYNGGEGVVREVGDLVLAAQGKFEKILKG</sequence>
<evidence type="ECO:0000256" key="6">
    <source>
        <dbReference type="ARBA" id="ARBA00022842"/>
    </source>
</evidence>
<keyword evidence="9" id="KW-1185">Reference proteome</keyword>
<evidence type="ECO:0000313" key="8">
    <source>
        <dbReference type="EMBL" id="GCC50628.1"/>
    </source>
</evidence>
<dbReference type="PANTHER" id="PTHR21485">
    <property type="entry name" value="HAD SUPERFAMILY MEMBERS CMAS AND KDSC"/>
    <property type="match status" value="1"/>
</dbReference>
<evidence type="ECO:0000256" key="2">
    <source>
        <dbReference type="ARBA" id="ARBA00005893"/>
    </source>
</evidence>
<feature type="binding site" evidence="7">
    <location>
        <position position="118"/>
    </location>
    <ligand>
        <name>Mg(2+)</name>
        <dbReference type="ChEBI" id="CHEBI:18420"/>
    </ligand>
</feature>
<comment type="caution">
    <text evidence="8">The sequence shown here is derived from an EMBL/GenBank/DDBJ whole genome shotgun (WGS) entry which is preliminary data.</text>
</comment>
<dbReference type="GO" id="GO:0016788">
    <property type="term" value="F:hydrolase activity, acting on ester bonds"/>
    <property type="evidence" value="ECO:0007669"/>
    <property type="project" value="InterPro"/>
</dbReference>
<comment type="similarity">
    <text evidence="2">Belongs to the KdsC family.</text>
</comment>
<feature type="binding site" evidence="7">
    <location>
        <position position="27"/>
    </location>
    <ligand>
        <name>substrate</name>
    </ligand>
</feature>
<evidence type="ECO:0000256" key="3">
    <source>
        <dbReference type="ARBA" id="ARBA00011881"/>
    </source>
</evidence>